<reference evidence="1 2" key="1">
    <citation type="submission" date="2018-09" db="EMBL/GenBank/DDBJ databases">
        <title>Sphingomonas peninsula sp. nov., isolated from fildes peninsula, Antarctic soil.</title>
        <authorList>
            <person name="Yingchao G."/>
        </authorList>
    </citation>
    <scope>NUCLEOTIDE SEQUENCE [LARGE SCALE GENOMIC DNA]</scope>
    <source>
        <strain evidence="1 2">YZ-8</strain>
        <plasmid evidence="1 2">unnamed1</plasmid>
    </source>
</reference>
<keyword evidence="2" id="KW-1185">Reference proteome</keyword>
<keyword evidence="1" id="KW-0614">Plasmid</keyword>
<proteinExistence type="predicted"/>
<dbReference type="KEGG" id="spha:D3Y57_01755"/>
<organism evidence="1 2">
    <name type="scientific">Sphingomonas paeninsulae</name>
    <dbReference type="NCBI Taxonomy" id="2319844"/>
    <lineage>
        <taxon>Bacteria</taxon>
        <taxon>Pseudomonadati</taxon>
        <taxon>Pseudomonadota</taxon>
        <taxon>Alphaproteobacteria</taxon>
        <taxon>Sphingomonadales</taxon>
        <taxon>Sphingomonadaceae</taxon>
        <taxon>Sphingomonas</taxon>
    </lineage>
</organism>
<name>A0A494TBP4_SPHPE</name>
<dbReference type="EMBL" id="CP032828">
    <property type="protein sequence ID" value="AYJ84832.1"/>
    <property type="molecule type" value="Genomic_DNA"/>
</dbReference>
<evidence type="ECO:0000313" key="1">
    <source>
        <dbReference type="EMBL" id="AYJ84832.1"/>
    </source>
</evidence>
<accession>A0A494TBP4</accession>
<gene>
    <name evidence="1" type="ORF">D3Y57_01755</name>
</gene>
<protein>
    <recommendedName>
        <fullName evidence="3">Thymidylate synthase</fullName>
    </recommendedName>
</protein>
<dbReference type="AlphaFoldDB" id="A0A494TBP4"/>
<dbReference type="OrthoDB" id="2111297at2"/>
<dbReference type="GeneID" id="39492026"/>
<dbReference type="RefSeq" id="WP_121150801.1">
    <property type="nucleotide sequence ID" value="NZ_CP032828.1"/>
</dbReference>
<geneLocation type="plasmid" evidence="1">
    <name>unnamed1</name>
</geneLocation>
<dbReference type="Proteomes" id="UP000276254">
    <property type="component" value="Plasmid unnamed1"/>
</dbReference>
<sequence>MYLPIPSQPDCVSAWREAVRLVDVQTEHQAYNVIIDVADPTARANLADPVVAAHDAFLLAWNQKPIETVANTIFPASLYNRFGAPAFFDRFRDNIMPRLPRRSDNWSGYYFERMMQMPQKSGASFNQLWDIVERIRDPNVRALNKFEISIFDPTRDVDKSPYGGQCLSFASLKIIGKGAQRKIGMTAFYRNHFYIEKLLGNLIGLGRLMSFLGKEGGIAVGPLTVVSTHAQIDQPRNDGKNSTRADIAELLRQCDQANAKLLLVA</sequence>
<evidence type="ECO:0000313" key="2">
    <source>
        <dbReference type="Proteomes" id="UP000276254"/>
    </source>
</evidence>
<evidence type="ECO:0008006" key="3">
    <source>
        <dbReference type="Google" id="ProtNLM"/>
    </source>
</evidence>